<organism evidence="2 3">
    <name type="scientific">Coffea arabica</name>
    <name type="common">Arabian coffee</name>
    <dbReference type="NCBI Taxonomy" id="13443"/>
    <lineage>
        <taxon>Eukaryota</taxon>
        <taxon>Viridiplantae</taxon>
        <taxon>Streptophyta</taxon>
        <taxon>Embryophyta</taxon>
        <taxon>Tracheophyta</taxon>
        <taxon>Spermatophyta</taxon>
        <taxon>Magnoliopsida</taxon>
        <taxon>eudicotyledons</taxon>
        <taxon>Gunneridae</taxon>
        <taxon>Pentapetalae</taxon>
        <taxon>asterids</taxon>
        <taxon>lamiids</taxon>
        <taxon>Gentianales</taxon>
        <taxon>Rubiaceae</taxon>
        <taxon>Ixoroideae</taxon>
        <taxon>Gardenieae complex</taxon>
        <taxon>Bertiereae - Coffeeae clade</taxon>
        <taxon>Coffeeae</taxon>
        <taxon>Coffea</taxon>
    </lineage>
</organism>
<feature type="domain" description="FBD" evidence="1">
    <location>
        <begin position="112"/>
        <end position="148"/>
    </location>
</feature>
<gene>
    <name evidence="3" type="primary">LOC113709288</name>
</gene>
<dbReference type="Pfam" id="PF08387">
    <property type="entry name" value="FBD"/>
    <property type="match status" value="1"/>
</dbReference>
<evidence type="ECO:0000259" key="1">
    <source>
        <dbReference type="Pfam" id="PF08387"/>
    </source>
</evidence>
<name>A0A6P6UD41_COFAR</name>
<protein>
    <submittedName>
        <fullName evidence="3">F-box/FBD/LRR-repeat protein At1g13570-like</fullName>
    </submittedName>
</protein>
<evidence type="ECO:0000313" key="2">
    <source>
        <dbReference type="Proteomes" id="UP001652660"/>
    </source>
</evidence>
<reference evidence="2" key="1">
    <citation type="journal article" date="2025" name="Foods">
        <title>Unveiling the Microbial Signatures of Arabica Coffee Cherries: Insights into Ripeness Specific Diversity, Functional Traits, and Implications for Quality and Safety.</title>
        <authorList>
            <consortium name="RefSeq"/>
            <person name="Tenea G.N."/>
            <person name="Cifuentes V."/>
            <person name="Reyes P."/>
            <person name="Cevallos-Vallejos M."/>
        </authorList>
    </citation>
    <scope>NUCLEOTIDE SEQUENCE [LARGE SCALE GENOMIC DNA]</scope>
</reference>
<evidence type="ECO:0000313" key="3">
    <source>
        <dbReference type="RefSeq" id="XP_027087817.1"/>
    </source>
</evidence>
<dbReference type="SUPFAM" id="SSF52047">
    <property type="entry name" value="RNI-like"/>
    <property type="match status" value="1"/>
</dbReference>
<reference evidence="3" key="2">
    <citation type="submission" date="2025-08" db="UniProtKB">
        <authorList>
            <consortium name="RefSeq"/>
        </authorList>
    </citation>
    <scope>IDENTIFICATION</scope>
    <source>
        <tissue evidence="3">Leaves</tissue>
    </source>
</reference>
<sequence length="190" mass="21649">MDGKFHVGGTSIIEQLHDLLSLENLHLHYAYFKSLDAGGIPAKITTTLIHLKVVKLEYLCFEEVNEIAVLLCLLRSSPNLEELEILVYKVDEYAESQASNFLDVQEYSQLTLNQLRQVKLQSISGTRSEMEIIKLLLKKSSILEKMLIKQAPMKENIKNKVTEIGILKQVTRFHRPSPRAAVIYEDPIIS</sequence>
<dbReference type="InterPro" id="IPR006566">
    <property type="entry name" value="FBD"/>
</dbReference>
<proteinExistence type="predicted"/>
<dbReference type="GeneID" id="113709288"/>
<dbReference type="RefSeq" id="XP_027087817.1">
    <property type="nucleotide sequence ID" value="XM_027232016.2"/>
</dbReference>
<dbReference type="Proteomes" id="UP001652660">
    <property type="component" value="Chromosome 9e"/>
</dbReference>
<accession>A0A6P6UD41</accession>
<dbReference type="OrthoDB" id="1298633at2759"/>
<keyword evidence="2" id="KW-1185">Reference proteome</keyword>
<dbReference type="AlphaFoldDB" id="A0A6P6UD41"/>